<evidence type="ECO:0000259" key="5">
    <source>
        <dbReference type="SMART" id="SM00701"/>
    </source>
</evidence>
<keyword evidence="4" id="KW-1133">Transmembrane helix</keyword>
<keyword evidence="4" id="KW-0812">Transmembrane</keyword>
<dbReference type="SMART" id="SM00701">
    <property type="entry name" value="PGRP"/>
    <property type="match status" value="1"/>
</dbReference>
<name>A0AAD7Z550_DIPPU</name>
<dbReference type="Pfam" id="PF01510">
    <property type="entry name" value="Amidase_2"/>
    <property type="match status" value="1"/>
</dbReference>
<proteinExistence type="inferred from homology"/>
<reference evidence="6" key="1">
    <citation type="journal article" date="2023" name="IScience">
        <title>Live-bearing cockroach genome reveals convergent evolutionary mechanisms linked to viviparity in insects and beyond.</title>
        <authorList>
            <person name="Fouks B."/>
            <person name="Harrison M.C."/>
            <person name="Mikhailova A.A."/>
            <person name="Marchal E."/>
            <person name="English S."/>
            <person name="Carruthers M."/>
            <person name="Jennings E.C."/>
            <person name="Chiamaka E.L."/>
            <person name="Frigard R.A."/>
            <person name="Pippel M."/>
            <person name="Attardo G.M."/>
            <person name="Benoit J.B."/>
            <person name="Bornberg-Bauer E."/>
            <person name="Tobe S.S."/>
        </authorList>
    </citation>
    <scope>NUCLEOTIDE SEQUENCE</scope>
    <source>
        <strain evidence="6">Stay&amp;Tobe</strain>
    </source>
</reference>
<feature type="transmembrane region" description="Helical" evidence="4">
    <location>
        <begin position="47"/>
        <end position="69"/>
    </location>
</feature>
<dbReference type="Proteomes" id="UP001233999">
    <property type="component" value="Unassembled WGS sequence"/>
</dbReference>
<sequence>MRRQIQSSRRLCSAQTLKHAENNAFATVMATRNDTTSDCRTALTDRYCWGVWFACVCYTALVVVILGTFSPEVPGSDNFILSGVHWAEQRLRRGERLRFPVQYVVISQTSTAGCSSSRKCSQLMHTLLNDSDIGYSFVVAGDGNVYEGRSWDSVGSKTGHLVDCSLSIGLLGNFQEVEPGYLQLQALQQLMKLGLNHNKIVKDYKIVNLDSNPPKNLMNALEQLYNYSEMPSEKLWC</sequence>
<evidence type="ECO:0000256" key="3">
    <source>
        <dbReference type="ARBA" id="ARBA00022859"/>
    </source>
</evidence>
<evidence type="ECO:0000256" key="4">
    <source>
        <dbReference type="SAM" id="Phobius"/>
    </source>
</evidence>
<dbReference type="GO" id="GO:0009253">
    <property type="term" value="P:peptidoglycan catabolic process"/>
    <property type="evidence" value="ECO:0007669"/>
    <property type="project" value="InterPro"/>
</dbReference>
<dbReference type="GO" id="GO:0008270">
    <property type="term" value="F:zinc ion binding"/>
    <property type="evidence" value="ECO:0007669"/>
    <property type="project" value="InterPro"/>
</dbReference>
<accession>A0AAD7Z550</accession>
<dbReference type="InterPro" id="IPR006619">
    <property type="entry name" value="PGRP_domain_met/bac"/>
</dbReference>
<dbReference type="Gene3D" id="3.40.80.10">
    <property type="entry name" value="Peptidoglycan recognition protein-like"/>
    <property type="match status" value="1"/>
</dbReference>
<dbReference type="InterPro" id="IPR036505">
    <property type="entry name" value="Amidase/PGRP_sf"/>
</dbReference>
<dbReference type="SUPFAM" id="SSF55846">
    <property type="entry name" value="N-acetylmuramoyl-L-alanine amidase-like"/>
    <property type="match status" value="1"/>
</dbReference>
<dbReference type="GO" id="GO:0045087">
    <property type="term" value="P:innate immune response"/>
    <property type="evidence" value="ECO:0007669"/>
    <property type="project" value="UniProtKB-KW"/>
</dbReference>
<keyword evidence="2" id="KW-0399">Innate immunity</keyword>
<dbReference type="InterPro" id="IPR002502">
    <property type="entry name" value="Amidase_domain"/>
</dbReference>
<comment type="caution">
    <text evidence="6">The sequence shown here is derived from an EMBL/GenBank/DDBJ whole genome shotgun (WGS) entry which is preliminary data.</text>
</comment>
<dbReference type="PANTHER" id="PTHR11022">
    <property type="entry name" value="PEPTIDOGLYCAN RECOGNITION PROTEIN"/>
    <property type="match status" value="1"/>
</dbReference>
<keyword evidence="4" id="KW-0472">Membrane</keyword>
<reference evidence="6" key="2">
    <citation type="submission" date="2023-05" db="EMBL/GenBank/DDBJ databases">
        <authorList>
            <person name="Fouks B."/>
        </authorList>
    </citation>
    <scope>NUCLEOTIDE SEQUENCE</scope>
    <source>
        <strain evidence="6">Stay&amp;Tobe</strain>
        <tissue evidence="6">Testes</tissue>
    </source>
</reference>
<evidence type="ECO:0000313" key="7">
    <source>
        <dbReference type="Proteomes" id="UP001233999"/>
    </source>
</evidence>
<feature type="domain" description="Peptidoglycan recognition protein family" evidence="5">
    <location>
        <begin position="80"/>
        <end position="213"/>
    </location>
</feature>
<evidence type="ECO:0000256" key="1">
    <source>
        <dbReference type="ARBA" id="ARBA00007553"/>
    </source>
</evidence>
<dbReference type="GO" id="GO:0008745">
    <property type="term" value="F:N-acetylmuramoyl-L-alanine amidase activity"/>
    <property type="evidence" value="ECO:0007669"/>
    <property type="project" value="InterPro"/>
</dbReference>
<comment type="similarity">
    <text evidence="1">Belongs to the N-acetylmuramoyl-L-alanine amidase 2 family.</text>
</comment>
<keyword evidence="7" id="KW-1185">Reference proteome</keyword>
<dbReference type="InterPro" id="IPR015510">
    <property type="entry name" value="PGRP"/>
</dbReference>
<dbReference type="CDD" id="cd06583">
    <property type="entry name" value="PGRP"/>
    <property type="match status" value="1"/>
</dbReference>
<dbReference type="AlphaFoldDB" id="A0AAD7Z550"/>
<dbReference type="PANTHER" id="PTHR11022:SF41">
    <property type="entry name" value="PEPTIDOGLYCAN-RECOGNITION PROTEIN LC-RELATED"/>
    <property type="match status" value="1"/>
</dbReference>
<evidence type="ECO:0000313" key="6">
    <source>
        <dbReference type="EMBL" id="KAJ9573842.1"/>
    </source>
</evidence>
<gene>
    <name evidence="6" type="ORF">L9F63_008766</name>
</gene>
<keyword evidence="3" id="KW-0391">Immunity</keyword>
<dbReference type="EMBL" id="JASPKZ010010674">
    <property type="protein sequence ID" value="KAJ9573842.1"/>
    <property type="molecule type" value="Genomic_DNA"/>
</dbReference>
<evidence type="ECO:0000256" key="2">
    <source>
        <dbReference type="ARBA" id="ARBA00022588"/>
    </source>
</evidence>
<organism evidence="6 7">
    <name type="scientific">Diploptera punctata</name>
    <name type="common">Pacific beetle cockroach</name>
    <dbReference type="NCBI Taxonomy" id="6984"/>
    <lineage>
        <taxon>Eukaryota</taxon>
        <taxon>Metazoa</taxon>
        <taxon>Ecdysozoa</taxon>
        <taxon>Arthropoda</taxon>
        <taxon>Hexapoda</taxon>
        <taxon>Insecta</taxon>
        <taxon>Pterygota</taxon>
        <taxon>Neoptera</taxon>
        <taxon>Polyneoptera</taxon>
        <taxon>Dictyoptera</taxon>
        <taxon>Blattodea</taxon>
        <taxon>Blaberoidea</taxon>
        <taxon>Blaberidae</taxon>
        <taxon>Diplopterinae</taxon>
        <taxon>Diploptera</taxon>
    </lineage>
</organism>
<protein>
    <recommendedName>
        <fullName evidence="5">Peptidoglycan recognition protein family domain-containing protein</fullName>
    </recommendedName>
</protein>